<gene>
    <name evidence="1" type="ORF">RPERSI_LOCUS18514</name>
</gene>
<protein>
    <submittedName>
        <fullName evidence="1">5027_t:CDS:1</fullName>
    </submittedName>
</protein>
<reference evidence="1" key="1">
    <citation type="submission" date="2021-06" db="EMBL/GenBank/DDBJ databases">
        <authorList>
            <person name="Kallberg Y."/>
            <person name="Tangrot J."/>
            <person name="Rosling A."/>
        </authorList>
    </citation>
    <scope>NUCLEOTIDE SEQUENCE</scope>
    <source>
        <strain evidence="1">MA461A</strain>
    </source>
</reference>
<dbReference type="Proteomes" id="UP000789920">
    <property type="component" value="Unassembled WGS sequence"/>
</dbReference>
<feature type="non-terminal residue" evidence="1">
    <location>
        <position position="1"/>
    </location>
</feature>
<proteinExistence type="predicted"/>
<sequence>TSNTFFIMSTTTISVRGNLTTRDDIPYTKYFELCSYENWSLHHYVSLILDNYKFAEKETAHLLFYNTLLSISDSLCISQEIRETVQKLLKNKKILVPIRMTSRNYGSIEMDAFVRMANKHHGTDTEKVNSLWRKAGKARKMSPPPIDPVITISSSKKQRIVPDISRFCPDAEVPLQANGSVDVFEVVKSTVRIFDSKTIALGSSRSYKRSNHLLVDSKPNVKVPRESTYDAEMYRILVNWLVKVHGFEVTGQWHLKQVCEDGDFHHFYCDLTIKNADVPNPVAVIEVLASGSVPKIKKHFDQVLKYADQLCPEEVWIVHFSREDSVVSDPYWPSEKLQDRGLNVIHFWHDE</sequence>
<feature type="non-terminal residue" evidence="1">
    <location>
        <position position="351"/>
    </location>
</feature>
<accession>A0ACA9RC83</accession>
<organism evidence="1 2">
    <name type="scientific">Racocetra persica</name>
    <dbReference type="NCBI Taxonomy" id="160502"/>
    <lineage>
        <taxon>Eukaryota</taxon>
        <taxon>Fungi</taxon>
        <taxon>Fungi incertae sedis</taxon>
        <taxon>Mucoromycota</taxon>
        <taxon>Glomeromycotina</taxon>
        <taxon>Glomeromycetes</taxon>
        <taxon>Diversisporales</taxon>
        <taxon>Gigasporaceae</taxon>
        <taxon>Racocetra</taxon>
    </lineage>
</organism>
<evidence type="ECO:0000313" key="1">
    <source>
        <dbReference type="EMBL" id="CAG8787293.1"/>
    </source>
</evidence>
<keyword evidence="2" id="KW-1185">Reference proteome</keyword>
<name>A0ACA9RC83_9GLOM</name>
<dbReference type="EMBL" id="CAJVQC010049218">
    <property type="protein sequence ID" value="CAG8787293.1"/>
    <property type="molecule type" value="Genomic_DNA"/>
</dbReference>
<comment type="caution">
    <text evidence="1">The sequence shown here is derived from an EMBL/GenBank/DDBJ whole genome shotgun (WGS) entry which is preliminary data.</text>
</comment>
<evidence type="ECO:0000313" key="2">
    <source>
        <dbReference type="Proteomes" id="UP000789920"/>
    </source>
</evidence>